<keyword evidence="4" id="KW-0812">Transmembrane</keyword>
<evidence type="ECO:0000313" key="5">
    <source>
        <dbReference type="EMBL" id="MDG6782672.1"/>
    </source>
</evidence>
<protein>
    <recommendedName>
        <fullName evidence="6">Mce-associated membrane protein</fullName>
    </recommendedName>
</protein>
<feature type="transmembrane region" description="Helical" evidence="4">
    <location>
        <begin position="118"/>
        <end position="140"/>
    </location>
</feature>
<comment type="subcellular location">
    <subcellularLocation>
        <location evidence="1">Membrane</location>
    </subcellularLocation>
</comment>
<accession>A0AAW6RD05</accession>
<dbReference type="RefSeq" id="WP_005199672.1">
    <property type="nucleotide sequence ID" value="NZ_CP136136.1"/>
</dbReference>
<feature type="compositionally biased region" description="Low complexity" evidence="3">
    <location>
        <begin position="90"/>
        <end position="103"/>
    </location>
</feature>
<keyword evidence="2 4" id="KW-0472">Membrane</keyword>
<evidence type="ECO:0008006" key="6">
    <source>
        <dbReference type="Google" id="ProtNLM"/>
    </source>
</evidence>
<evidence type="ECO:0000256" key="4">
    <source>
        <dbReference type="SAM" id="Phobius"/>
    </source>
</evidence>
<evidence type="ECO:0000256" key="1">
    <source>
        <dbReference type="ARBA" id="ARBA00004370"/>
    </source>
</evidence>
<dbReference type="GO" id="GO:0016020">
    <property type="term" value="C:membrane"/>
    <property type="evidence" value="ECO:0007669"/>
    <property type="project" value="UniProtKB-SubCell"/>
</dbReference>
<dbReference type="AlphaFoldDB" id="A0AAW6RD05"/>
<comment type="caution">
    <text evidence="5">The sequence shown here is derived from an EMBL/GenBank/DDBJ whole genome shotgun (WGS) entry which is preliminary data.</text>
</comment>
<name>A0AAW6RD05_GORRU</name>
<dbReference type="PANTHER" id="PTHR37042:SF4">
    <property type="entry name" value="OUTER MEMBRANE PROTEIN RV1973"/>
    <property type="match status" value="1"/>
</dbReference>
<organism evidence="5">
    <name type="scientific">Gordonia rubripertincta</name>
    <name type="common">Rhodococcus corallinus</name>
    <dbReference type="NCBI Taxonomy" id="36822"/>
    <lineage>
        <taxon>Bacteria</taxon>
        <taxon>Bacillati</taxon>
        <taxon>Actinomycetota</taxon>
        <taxon>Actinomycetes</taxon>
        <taxon>Mycobacteriales</taxon>
        <taxon>Gordoniaceae</taxon>
        <taxon>Gordonia</taxon>
    </lineage>
</organism>
<dbReference type="EMBL" id="JARUXG010000012">
    <property type="protein sequence ID" value="MDG6782672.1"/>
    <property type="molecule type" value="Genomic_DNA"/>
</dbReference>
<feature type="compositionally biased region" description="Low complexity" evidence="3">
    <location>
        <begin position="71"/>
        <end position="82"/>
    </location>
</feature>
<dbReference type="PANTHER" id="PTHR37042">
    <property type="entry name" value="OUTER MEMBRANE PROTEIN RV1973"/>
    <property type="match status" value="1"/>
</dbReference>
<reference evidence="5" key="1">
    <citation type="submission" date="2023-04" db="EMBL/GenBank/DDBJ databases">
        <title>Characterization and analysis of the complete genome of Gordonia rubripertincta 112, the degrader of aromatic and aliphatic compounds.</title>
        <authorList>
            <person name="Frantsuzova E."/>
            <person name="Bogun A."/>
            <person name="Delegan Y."/>
        </authorList>
    </citation>
    <scope>NUCLEOTIDE SEQUENCE</scope>
    <source>
        <strain evidence="5">112</strain>
    </source>
</reference>
<evidence type="ECO:0000256" key="3">
    <source>
        <dbReference type="SAM" id="MobiDB-lite"/>
    </source>
</evidence>
<sequence length="279" mass="29287">MAPTPNQPPRKRRPTPKVAGHTRAARSDADELATESGVSLSKSDDAEVSVPAEERGAETPGLEGAEPTPPTTRTRPVSRVSTLRPSGTQTGADGPSSTGSGPSRPAPERGPAKKRNPLLLTAMLAGVAVLLGVAAVILAFRPGLGENRAFVDQSATTELIGQSQEQICAVWGHEHTDLDGWAKRAQNALTGDARKEFDESLKTQRDLITQTKSGAECRVDAVGVTNLSGAGDGARATVIANLIISETQNSIATNSLAPRVQFAMVKEGDTWRIQGVEPF</sequence>
<proteinExistence type="predicted"/>
<gene>
    <name evidence="5" type="ORF">QBL07_17785</name>
</gene>
<evidence type="ECO:0000256" key="2">
    <source>
        <dbReference type="ARBA" id="ARBA00023136"/>
    </source>
</evidence>
<keyword evidence="4" id="KW-1133">Transmembrane helix</keyword>
<feature type="region of interest" description="Disordered" evidence="3">
    <location>
        <begin position="1"/>
        <end position="113"/>
    </location>
</feature>